<evidence type="ECO:0000313" key="1">
    <source>
        <dbReference type="EMBL" id="SVB88433.1"/>
    </source>
</evidence>
<name>A0A382HP62_9ZZZZ</name>
<protein>
    <submittedName>
        <fullName evidence="1">Uncharacterized protein</fullName>
    </submittedName>
</protein>
<organism evidence="1">
    <name type="scientific">marine metagenome</name>
    <dbReference type="NCBI Taxonomy" id="408172"/>
    <lineage>
        <taxon>unclassified sequences</taxon>
        <taxon>metagenomes</taxon>
        <taxon>ecological metagenomes</taxon>
    </lineage>
</organism>
<dbReference type="AlphaFoldDB" id="A0A382HP62"/>
<accession>A0A382HP62</accession>
<reference evidence="1" key="1">
    <citation type="submission" date="2018-05" db="EMBL/GenBank/DDBJ databases">
        <authorList>
            <person name="Lanie J.A."/>
            <person name="Ng W.-L."/>
            <person name="Kazmierczak K.M."/>
            <person name="Andrzejewski T.M."/>
            <person name="Davidsen T.M."/>
            <person name="Wayne K.J."/>
            <person name="Tettelin H."/>
            <person name="Glass J.I."/>
            <person name="Rusch D."/>
            <person name="Podicherti R."/>
            <person name="Tsui H.-C.T."/>
            <person name="Winkler M.E."/>
        </authorList>
    </citation>
    <scope>NUCLEOTIDE SEQUENCE</scope>
</reference>
<feature type="non-terminal residue" evidence="1">
    <location>
        <position position="38"/>
    </location>
</feature>
<dbReference type="EMBL" id="UINC01062125">
    <property type="protein sequence ID" value="SVB88433.1"/>
    <property type="molecule type" value="Genomic_DNA"/>
</dbReference>
<proteinExistence type="predicted"/>
<sequence>MKELTPQFVLILLTFNSLCYRFIDISLEGQTTRMKYLL</sequence>
<gene>
    <name evidence="1" type="ORF">METZ01_LOCUS241287</name>
</gene>